<dbReference type="PANTHER" id="PTHR34314:SF6">
    <property type="entry name" value="DUF3782 DOMAIN-CONTAINING PROTEIN"/>
    <property type="match status" value="1"/>
</dbReference>
<dbReference type="Gene3D" id="1.10.287.1490">
    <property type="match status" value="1"/>
</dbReference>
<protein>
    <recommendedName>
        <fullName evidence="3">DUF3782 domain-containing protein</fullName>
    </recommendedName>
</protein>
<dbReference type="SUPFAM" id="SSF58104">
    <property type="entry name" value="Methyl-accepting chemotaxis protein (MCP) signaling domain"/>
    <property type="match status" value="1"/>
</dbReference>
<gene>
    <name evidence="1" type="ORF">Vsou_08290</name>
</gene>
<keyword evidence="2" id="KW-1185">Reference proteome</keyword>
<dbReference type="PANTHER" id="PTHR34314">
    <property type="entry name" value="CRENARCHAEAL PROTEIN, PUTATIVE-RELATED"/>
    <property type="match status" value="1"/>
</dbReference>
<evidence type="ECO:0008006" key="3">
    <source>
        <dbReference type="Google" id="ProtNLM"/>
    </source>
</evidence>
<organism evidence="1 2">
    <name type="scientific">Vulcanisaeta souniana JCM 11219</name>
    <dbReference type="NCBI Taxonomy" id="1293586"/>
    <lineage>
        <taxon>Archaea</taxon>
        <taxon>Thermoproteota</taxon>
        <taxon>Thermoprotei</taxon>
        <taxon>Thermoproteales</taxon>
        <taxon>Thermoproteaceae</taxon>
        <taxon>Vulcanisaeta</taxon>
    </lineage>
</organism>
<sequence>MSIKDELLRLLREDEVFRLAVVGLLGISDVQSSIRELVSAVSDLARVVQRLVEGQERLWGEVRALREDQGKLWEENNKIWQEVRRINENIEKLWQEVRALRENQEKLWEAVKSLQEGQNKLWEENRKIWEAIKALQEQVKALQEGQNALRADVNKLWEENNRINENIEKLWQENNRLWQEFRAFREDQERRWQENEKRWQENEKRWEEAYKRFEAIETELRNLREDFNRFVMGINRKLDALGARWGVISEEAFREGMKGVVEKILGAAKVEKWTYNDIGGEVYGHPAIIDVDIVVRDGTYILVEVKSSLSRGDVAEFWRIGRLYEKVNGIKPRLVMISPYVDDRAMELAKSLGIEIYTEVI</sequence>
<dbReference type="InterPro" id="IPR024271">
    <property type="entry name" value="DUF3782"/>
</dbReference>
<dbReference type="Pfam" id="PF12644">
    <property type="entry name" value="DUF3782"/>
    <property type="match status" value="1"/>
</dbReference>
<dbReference type="Pfam" id="PF07788">
    <property type="entry name" value="PDDEXK_10"/>
    <property type="match status" value="1"/>
</dbReference>
<evidence type="ECO:0000313" key="1">
    <source>
        <dbReference type="EMBL" id="BDR91736.1"/>
    </source>
</evidence>
<name>A0ABN6SRR8_9CREN</name>
<reference evidence="2" key="1">
    <citation type="submission" date="2022-09" db="EMBL/GenBank/DDBJ databases">
        <title>Complete genome sequence of Vulcanisaeta souniana.</title>
        <authorList>
            <person name="Kato S."/>
            <person name="Itoh T."/>
            <person name="Ohkuma M."/>
        </authorList>
    </citation>
    <scope>NUCLEOTIDE SEQUENCE [LARGE SCALE GENOMIC DNA]</scope>
    <source>
        <strain evidence="2">JCM 11219</strain>
    </source>
</reference>
<dbReference type="InterPro" id="IPR012431">
    <property type="entry name" value="PDDEXK_10"/>
</dbReference>
<dbReference type="GeneID" id="76206378"/>
<dbReference type="Proteomes" id="UP001060771">
    <property type="component" value="Chromosome"/>
</dbReference>
<dbReference type="EMBL" id="AP026830">
    <property type="protein sequence ID" value="BDR91736.1"/>
    <property type="molecule type" value="Genomic_DNA"/>
</dbReference>
<evidence type="ECO:0000313" key="2">
    <source>
        <dbReference type="Proteomes" id="UP001060771"/>
    </source>
</evidence>
<proteinExistence type="predicted"/>
<dbReference type="RefSeq" id="WP_188602506.1">
    <property type="nucleotide sequence ID" value="NZ_AP026830.1"/>
</dbReference>
<accession>A0ABN6SRR8</accession>